<feature type="transmembrane region" description="Helical" evidence="7">
    <location>
        <begin position="87"/>
        <end position="104"/>
    </location>
</feature>
<gene>
    <name evidence="8" type="ORF">LV75_000288</name>
</gene>
<dbReference type="PANTHER" id="PTHR23514:SF3">
    <property type="entry name" value="BYPASS OF STOP CODON PROTEIN 6"/>
    <property type="match status" value="1"/>
</dbReference>
<keyword evidence="6 7" id="KW-0472">Membrane</keyword>
<keyword evidence="9" id="KW-1185">Reference proteome</keyword>
<feature type="transmembrane region" description="Helical" evidence="7">
    <location>
        <begin position="20"/>
        <end position="41"/>
    </location>
</feature>
<feature type="transmembrane region" description="Helical" evidence="7">
    <location>
        <begin position="110"/>
        <end position="130"/>
    </location>
</feature>
<name>A0ABT1I5C2_9PSEU</name>
<accession>A0ABT1I5C2</accession>
<dbReference type="Pfam" id="PF07690">
    <property type="entry name" value="MFS_1"/>
    <property type="match status" value="1"/>
</dbReference>
<proteinExistence type="inferred from homology"/>
<feature type="transmembrane region" description="Helical" evidence="7">
    <location>
        <begin position="201"/>
        <end position="219"/>
    </location>
</feature>
<comment type="similarity">
    <text evidence="2">Belongs to the major facilitator superfamily.</text>
</comment>
<dbReference type="Proteomes" id="UP001205185">
    <property type="component" value="Unassembled WGS sequence"/>
</dbReference>
<evidence type="ECO:0000256" key="7">
    <source>
        <dbReference type="SAM" id="Phobius"/>
    </source>
</evidence>
<evidence type="ECO:0000256" key="6">
    <source>
        <dbReference type="ARBA" id="ARBA00023136"/>
    </source>
</evidence>
<feature type="transmembrane region" description="Helical" evidence="7">
    <location>
        <begin position="61"/>
        <end position="80"/>
    </location>
</feature>
<feature type="transmembrane region" description="Helical" evidence="7">
    <location>
        <begin position="325"/>
        <end position="345"/>
    </location>
</feature>
<feature type="transmembrane region" description="Helical" evidence="7">
    <location>
        <begin position="142"/>
        <end position="164"/>
    </location>
</feature>
<evidence type="ECO:0000256" key="3">
    <source>
        <dbReference type="ARBA" id="ARBA00022448"/>
    </source>
</evidence>
<evidence type="ECO:0000256" key="2">
    <source>
        <dbReference type="ARBA" id="ARBA00008335"/>
    </source>
</evidence>
<evidence type="ECO:0000313" key="8">
    <source>
        <dbReference type="EMBL" id="MCP2267806.1"/>
    </source>
</evidence>
<sequence length="385" mass="38868">MSDFIQSWDKKGSEPVRRPLWTLPSAFAVFLALGASAAAWGAALPQLRQRYDLGPTGGEEVISAFNLGALVAVLGCGLAARYLPPRPTLAGLLAAFGCGLVGAAQAPNWGFLLVSALVAGVGFGGVALHLNTTYAAGPRGVLLANLVNAMFGVGAIAAPLLVAGLSASTALMSIAAVVALSVPLVSGAVRERPPTPPVGRATVVLLAPFALIGFLYAGVETSAGAWAGTHLTWTGTAPDTAARLTALFWAGLAVGRLLVPLVATRPAVIVPTAFAVTTAGLLLATHPPLAVVGYAIAGLGLAPIIPTALAWLAHLTPHAHLAGSALLTCSMLGSALHPLLVGLVASPQHPTTIPLALTTYAVLGLLAALWTARHRTPHLAGTTQP</sequence>
<dbReference type="EMBL" id="JAMTCO010000001">
    <property type="protein sequence ID" value="MCP2267806.1"/>
    <property type="molecule type" value="Genomic_DNA"/>
</dbReference>
<organism evidence="8 9">
    <name type="scientific">Actinokineospora diospyrosa</name>
    <dbReference type="NCBI Taxonomy" id="103728"/>
    <lineage>
        <taxon>Bacteria</taxon>
        <taxon>Bacillati</taxon>
        <taxon>Actinomycetota</taxon>
        <taxon>Actinomycetes</taxon>
        <taxon>Pseudonocardiales</taxon>
        <taxon>Pseudonocardiaceae</taxon>
        <taxon>Actinokineospora</taxon>
    </lineage>
</organism>
<feature type="transmembrane region" description="Helical" evidence="7">
    <location>
        <begin position="170"/>
        <end position="189"/>
    </location>
</feature>
<dbReference type="PANTHER" id="PTHR23514">
    <property type="entry name" value="BYPASS OF STOP CODON PROTEIN 6"/>
    <property type="match status" value="1"/>
</dbReference>
<evidence type="ECO:0000313" key="9">
    <source>
        <dbReference type="Proteomes" id="UP001205185"/>
    </source>
</evidence>
<protein>
    <submittedName>
        <fullName evidence="8">Fucose permease</fullName>
    </submittedName>
</protein>
<feature type="transmembrane region" description="Helical" evidence="7">
    <location>
        <begin position="351"/>
        <end position="370"/>
    </location>
</feature>
<comment type="caution">
    <text evidence="8">The sequence shown here is derived from an EMBL/GenBank/DDBJ whole genome shotgun (WGS) entry which is preliminary data.</text>
</comment>
<keyword evidence="5 7" id="KW-1133">Transmembrane helix</keyword>
<evidence type="ECO:0000256" key="5">
    <source>
        <dbReference type="ARBA" id="ARBA00022989"/>
    </source>
</evidence>
<dbReference type="InterPro" id="IPR051788">
    <property type="entry name" value="MFS_Transporter"/>
</dbReference>
<dbReference type="Gene3D" id="1.20.1250.20">
    <property type="entry name" value="MFS general substrate transporter like domains"/>
    <property type="match status" value="2"/>
</dbReference>
<keyword evidence="4 7" id="KW-0812">Transmembrane</keyword>
<feature type="transmembrane region" description="Helical" evidence="7">
    <location>
        <begin position="241"/>
        <end position="259"/>
    </location>
</feature>
<comment type="subcellular location">
    <subcellularLocation>
        <location evidence="1">Endomembrane system</location>
        <topology evidence="1">Multi-pass membrane protein</topology>
    </subcellularLocation>
</comment>
<feature type="transmembrane region" description="Helical" evidence="7">
    <location>
        <begin position="291"/>
        <end position="313"/>
    </location>
</feature>
<keyword evidence="3" id="KW-0813">Transport</keyword>
<dbReference type="InterPro" id="IPR036259">
    <property type="entry name" value="MFS_trans_sf"/>
</dbReference>
<reference evidence="8 9" key="1">
    <citation type="submission" date="2022-06" db="EMBL/GenBank/DDBJ databases">
        <title>Genomic Encyclopedia of Archaeal and Bacterial Type Strains, Phase II (KMG-II): from individual species to whole genera.</title>
        <authorList>
            <person name="Goeker M."/>
        </authorList>
    </citation>
    <scope>NUCLEOTIDE SEQUENCE [LARGE SCALE GENOMIC DNA]</scope>
    <source>
        <strain evidence="8 9">DSM 44255</strain>
    </source>
</reference>
<evidence type="ECO:0000256" key="1">
    <source>
        <dbReference type="ARBA" id="ARBA00004127"/>
    </source>
</evidence>
<dbReference type="SUPFAM" id="SSF103473">
    <property type="entry name" value="MFS general substrate transporter"/>
    <property type="match status" value="1"/>
</dbReference>
<dbReference type="InterPro" id="IPR011701">
    <property type="entry name" value="MFS"/>
</dbReference>
<evidence type="ECO:0000256" key="4">
    <source>
        <dbReference type="ARBA" id="ARBA00022692"/>
    </source>
</evidence>
<feature type="transmembrane region" description="Helical" evidence="7">
    <location>
        <begin position="266"/>
        <end position="285"/>
    </location>
</feature>